<evidence type="ECO:0000313" key="4">
    <source>
        <dbReference type="Proteomes" id="UP000029738"/>
    </source>
</evidence>
<dbReference type="PANTHER" id="PTHR33221:SF5">
    <property type="entry name" value="HTH-TYPE TRANSCRIPTIONAL REGULATOR ISCR"/>
    <property type="match status" value="1"/>
</dbReference>
<proteinExistence type="predicted"/>
<dbReference type="EMBL" id="JHEG04000001">
    <property type="protein sequence ID" value="KAF3885757.1"/>
    <property type="molecule type" value="Genomic_DNA"/>
</dbReference>
<gene>
    <name evidence="3" type="ORF">DA73_0227145</name>
    <name evidence="2" type="ORF">DA73_0400009995</name>
</gene>
<dbReference type="NCBIfam" id="TIGR00738">
    <property type="entry name" value="rrf2_super"/>
    <property type="match status" value="1"/>
</dbReference>
<dbReference type="Proteomes" id="UP000029738">
    <property type="component" value="Unassembled WGS sequence"/>
</dbReference>
<keyword evidence="1" id="KW-0238">DNA-binding</keyword>
<dbReference type="GO" id="GO:0003677">
    <property type="term" value="F:DNA binding"/>
    <property type="evidence" value="ECO:0007669"/>
    <property type="project" value="UniProtKB-KW"/>
</dbReference>
<dbReference type="InterPro" id="IPR030489">
    <property type="entry name" value="TR_Rrf2-type_CS"/>
</dbReference>
<dbReference type="Pfam" id="PF02082">
    <property type="entry name" value="Rrf2"/>
    <property type="match status" value="1"/>
</dbReference>
<protein>
    <submittedName>
        <fullName evidence="3">Rrf2 family transcriptional regulator</fullName>
    </submittedName>
</protein>
<accession>A0A0C1R7H0</accession>
<dbReference type="InterPro" id="IPR000944">
    <property type="entry name" value="Tscrpt_reg_Rrf2"/>
</dbReference>
<organism evidence="3">
    <name type="scientific">Tolypothrix bouteillei VB521301</name>
    <dbReference type="NCBI Taxonomy" id="1479485"/>
    <lineage>
        <taxon>Bacteria</taxon>
        <taxon>Bacillati</taxon>
        <taxon>Cyanobacteriota</taxon>
        <taxon>Cyanophyceae</taxon>
        <taxon>Nostocales</taxon>
        <taxon>Tolypothrichaceae</taxon>
        <taxon>Tolypothrix</taxon>
    </lineage>
</organism>
<dbReference type="SUPFAM" id="SSF46785">
    <property type="entry name" value="Winged helix' DNA-binding domain"/>
    <property type="match status" value="1"/>
</dbReference>
<dbReference type="STRING" id="1479485.DA73_0227145"/>
<reference evidence="3" key="1">
    <citation type="journal article" date="2015" name="Genome Announc.">
        <title>Draft Genome Sequence of Tolypothrix boutellei Strain VB521301.</title>
        <authorList>
            <person name="Chandrababunaidu M.M."/>
            <person name="Singh D."/>
            <person name="Sen D."/>
            <person name="Bhan S."/>
            <person name="Das S."/>
            <person name="Gupta A."/>
            <person name="Adhikary S.P."/>
            <person name="Tripathy S."/>
        </authorList>
    </citation>
    <scope>NUCLEOTIDE SEQUENCE</scope>
    <source>
        <strain evidence="3">VB521301</strain>
    </source>
</reference>
<dbReference type="PANTHER" id="PTHR33221">
    <property type="entry name" value="WINGED HELIX-TURN-HELIX TRANSCRIPTIONAL REGULATOR, RRF2 FAMILY"/>
    <property type="match status" value="1"/>
</dbReference>
<evidence type="ECO:0000313" key="3">
    <source>
        <dbReference type="EMBL" id="KIE08300.1"/>
    </source>
</evidence>
<evidence type="ECO:0000256" key="1">
    <source>
        <dbReference type="ARBA" id="ARBA00023125"/>
    </source>
</evidence>
<dbReference type="PROSITE" id="PS01332">
    <property type="entry name" value="HTH_RRF2_1"/>
    <property type="match status" value="1"/>
</dbReference>
<dbReference type="GO" id="GO:0005829">
    <property type="term" value="C:cytosol"/>
    <property type="evidence" value="ECO:0007669"/>
    <property type="project" value="TreeGrafter"/>
</dbReference>
<sequence length="145" mass="16446">MELSCKSEYAILALLELAIHHQSGEPLQIRQIAAQQNIPDRYLEQLLATLRRGGLVKSQRGSKGGYLLARDPWKITLFEILGCLEGLDVRTAEEDVNPKTVDNAVVEDVWLEAMEAANAVLQKYTLADLCEKRDSRRQLDIMYYI</sequence>
<dbReference type="GO" id="GO:0003700">
    <property type="term" value="F:DNA-binding transcription factor activity"/>
    <property type="evidence" value="ECO:0007669"/>
    <property type="project" value="TreeGrafter"/>
</dbReference>
<name>A0A0C1R7H0_9CYAN</name>
<evidence type="ECO:0000313" key="2">
    <source>
        <dbReference type="EMBL" id="KAF3885757.1"/>
    </source>
</evidence>
<comment type="caution">
    <text evidence="3">The sequence shown here is derived from an EMBL/GenBank/DDBJ whole genome shotgun (WGS) entry which is preliminary data.</text>
</comment>
<dbReference type="PROSITE" id="PS51197">
    <property type="entry name" value="HTH_RRF2_2"/>
    <property type="match status" value="1"/>
</dbReference>
<dbReference type="AlphaFoldDB" id="A0A0C1R7H0"/>
<dbReference type="OrthoDB" id="9808360at2"/>
<dbReference type="RefSeq" id="WP_038087130.1">
    <property type="nucleotide sequence ID" value="NZ_JHEG04000001.1"/>
</dbReference>
<dbReference type="InterPro" id="IPR036388">
    <property type="entry name" value="WH-like_DNA-bd_sf"/>
</dbReference>
<dbReference type="EMBL" id="JHEG02000058">
    <property type="protein sequence ID" value="KIE08300.1"/>
    <property type="molecule type" value="Genomic_DNA"/>
</dbReference>
<reference evidence="2" key="2">
    <citation type="submission" date="2019-11" db="EMBL/GenBank/DDBJ databases">
        <title>Improved Assembly of Tolypothrix boutellei genome.</title>
        <authorList>
            <person name="Sarangi A.N."/>
            <person name="Mukherjee M."/>
            <person name="Ghosh S."/>
            <person name="Singh D."/>
            <person name="Das A."/>
            <person name="Kant S."/>
            <person name="Prusty A."/>
            <person name="Tripathy S."/>
        </authorList>
    </citation>
    <scope>NUCLEOTIDE SEQUENCE</scope>
    <source>
        <strain evidence="2">VB521301</strain>
    </source>
</reference>
<dbReference type="Gene3D" id="1.10.10.10">
    <property type="entry name" value="Winged helix-like DNA-binding domain superfamily/Winged helix DNA-binding domain"/>
    <property type="match status" value="1"/>
</dbReference>
<keyword evidence="4" id="KW-1185">Reference proteome</keyword>
<dbReference type="InterPro" id="IPR036390">
    <property type="entry name" value="WH_DNA-bd_sf"/>
</dbReference>